<feature type="transmembrane region" description="Helical" evidence="1">
    <location>
        <begin position="35"/>
        <end position="51"/>
    </location>
</feature>
<dbReference type="InterPro" id="IPR046675">
    <property type="entry name" value="DUF6545"/>
</dbReference>
<comment type="caution">
    <text evidence="3">The sequence shown here is derived from an EMBL/GenBank/DDBJ whole genome shotgun (WGS) entry which is preliminary data.</text>
</comment>
<sequence length="399" mass="42982">MSATDVLQVVATVAIVAVAAVRIPSAVRRADDRPLCLALVALGLVMVQWFVDRFGIVDVDRVTDVHSLTTLLRHLFGLAATQATLAYLALVTNVGRTVKARRLRYLLSAVVAVGMTTTFALVPRLSEVDDFFTAYAGEAAATAYWVIFMSYLAIALGWALVISVSYRREADKSPLRTGLGWVAAGATVGVGYIVHKNVYVIGRQFGIDLMAPNTSTAVTAALFGISLVLITVGTTIPLAAAWLDAARDHNNDRRLKPLWATLVEVQPTIVLGSDAETGNRLYRRYIEIQDGLLELRDFSDVASFASASAYAKAQGMTTEAAEAFAEAVRIRVAAARHRAGARVGPDERCVPTLVDDYQAEVARLARIAQALRNSQATSYADSLIVGYAARPRTTKEPTP</sequence>
<feature type="domain" description="DUF6545" evidence="2">
    <location>
        <begin position="246"/>
        <end position="372"/>
    </location>
</feature>
<feature type="transmembrane region" description="Helical" evidence="1">
    <location>
        <begin position="142"/>
        <end position="166"/>
    </location>
</feature>
<dbReference type="RefSeq" id="WP_345673502.1">
    <property type="nucleotide sequence ID" value="NZ_BAABHS010000001.1"/>
</dbReference>
<gene>
    <name evidence="3" type="ORF">GCM10023205_04690</name>
</gene>
<evidence type="ECO:0000313" key="3">
    <source>
        <dbReference type="EMBL" id="GAA4947772.1"/>
    </source>
</evidence>
<evidence type="ECO:0000259" key="2">
    <source>
        <dbReference type="Pfam" id="PF20182"/>
    </source>
</evidence>
<reference evidence="4" key="1">
    <citation type="journal article" date="2019" name="Int. J. Syst. Evol. Microbiol.">
        <title>The Global Catalogue of Microorganisms (GCM) 10K type strain sequencing project: providing services to taxonomists for standard genome sequencing and annotation.</title>
        <authorList>
            <consortium name="The Broad Institute Genomics Platform"/>
            <consortium name="The Broad Institute Genome Sequencing Center for Infectious Disease"/>
            <person name="Wu L."/>
            <person name="Ma J."/>
        </authorList>
    </citation>
    <scope>NUCLEOTIDE SEQUENCE [LARGE SCALE GENOMIC DNA]</scope>
    <source>
        <strain evidence="4">JCM 17986</strain>
    </source>
</reference>
<accession>A0ABP9GMM7</accession>
<feature type="transmembrane region" description="Helical" evidence="1">
    <location>
        <begin position="215"/>
        <end position="243"/>
    </location>
</feature>
<feature type="transmembrane region" description="Helical" evidence="1">
    <location>
        <begin position="6"/>
        <end position="23"/>
    </location>
</feature>
<organism evidence="3 4">
    <name type="scientific">Yinghuangia aomiensis</name>
    <dbReference type="NCBI Taxonomy" id="676205"/>
    <lineage>
        <taxon>Bacteria</taxon>
        <taxon>Bacillati</taxon>
        <taxon>Actinomycetota</taxon>
        <taxon>Actinomycetes</taxon>
        <taxon>Kitasatosporales</taxon>
        <taxon>Streptomycetaceae</taxon>
        <taxon>Yinghuangia</taxon>
    </lineage>
</organism>
<keyword evidence="1" id="KW-1133">Transmembrane helix</keyword>
<evidence type="ECO:0000313" key="4">
    <source>
        <dbReference type="Proteomes" id="UP001500466"/>
    </source>
</evidence>
<dbReference type="EMBL" id="BAABHS010000001">
    <property type="protein sequence ID" value="GAA4947772.1"/>
    <property type="molecule type" value="Genomic_DNA"/>
</dbReference>
<dbReference type="NCBIfam" id="NF042915">
    <property type="entry name" value="MAB_1171c_fam"/>
    <property type="match status" value="1"/>
</dbReference>
<feature type="transmembrane region" description="Helical" evidence="1">
    <location>
        <begin position="103"/>
        <end position="122"/>
    </location>
</feature>
<name>A0ABP9GMM7_9ACTN</name>
<dbReference type="InterPro" id="IPR050039">
    <property type="entry name" value="MAB_1171c-like"/>
</dbReference>
<dbReference type="Proteomes" id="UP001500466">
    <property type="component" value="Unassembled WGS sequence"/>
</dbReference>
<feature type="transmembrane region" description="Helical" evidence="1">
    <location>
        <begin position="178"/>
        <end position="195"/>
    </location>
</feature>
<proteinExistence type="predicted"/>
<keyword evidence="1" id="KW-0812">Transmembrane</keyword>
<dbReference type="Pfam" id="PF20182">
    <property type="entry name" value="DUF6545"/>
    <property type="match status" value="1"/>
</dbReference>
<keyword evidence="1" id="KW-0472">Membrane</keyword>
<keyword evidence="4" id="KW-1185">Reference proteome</keyword>
<protein>
    <recommendedName>
        <fullName evidence="2">DUF6545 domain-containing protein</fullName>
    </recommendedName>
</protein>
<evidence type="ECO:0000256" key="1">
    <source>
        <dbReference type="SAM" id="Phobius"/>
    </source>
</evidence>
<feature type="transmembrane region" description="Helical" evidence="1">
    <location>
        <begin position="71"/>
        <end position="91"/>
    </location>
</feature>